<comment type="caution">
    <text evidence="1">The sequence shown here is derived from an EMBL/GenBank/DDBJ whole genome shotgun (WGS) entry which is preliminary data.</text>
</comment>
<evidence type="ECO:0000313" key="1">
    <source>
        <dbReference type="EMBL" id="KAI6081190.1"/>
    </source>
</evidence>
<sequence length="425" mass="49150">MAFNQPQEWSPEPYQEINIDKLSTAMLWPYPVPSPTYPAAPREESRAQFNQKYVHKALNASNRLTMDELELIRRHLSDLFYEAAALRLRFQPPFSHGWSRTLLMPEPAEVSLRTDELDLWNKQTAVYFIGDSHYSGHDHGYTDRRLGAYIYREWHRLHGGRPNLQRYNFFAKALQVTKSLESFDVAAVIDIHRRLCNSMSAKLNKEVIFRYPFLAGEVESTNFPQADIAKTWREHGFTMGHLFRAVLLVADGNVIPETCPVQPESELSDDSTLKEMAAWLERLMPECRVLMVRTGDDAHLSRPVSFASLIDPLNSDQGDGSGQVDMVRVTVPVAIRFLHELQVQEEAAYLDLRRIADRMTEDRKRACREWVDSVMRHAEDVGMDGNMYTWKAVRRMWAARDGETFSDGQGDETRLFPLYSWTCIW</sequence>
<dbReference type="Proteomes" id="UP001497680">
    <property type="component" value="Unassembled WGS sequence"/>
</dbReference>
<accession>A0ACC0CLF4</accession>
<proteinExistence type="predicted"/>
<dbReference type="EMBL" id="MU394404">
    <property type="protein sequence ID" value="KAI6081190.1"/>
    <property type="molecule type" value="Genomic_DNA"/>
</dbReference>
<name>A0ACC0CLF4_9PEZI</name>
<keyword evidence="2" id="KW-1185">Reference proteome</keyword>
<evidence type="ECO:0000313" key="2">
    <source>
        <dbReference type="Proteomes" id="UP001497680"/>
    </source>
</evidence>
<protein>
    <submittedName>
        <fullName evidence="1">Uncharacterized protein</fullName>
    </submittedName>
</protein>
<organism evidence="1 2">
    <name type="scientific">Hypoxylon rubiginosum</name>
    <dbReference type="NCBI Taxonomy" id="110542"/>
    <lineage>
        <taxon>Eukaryota</taxon>
        <taxon>Fungi</taxon>
        <taxon>Dikarya</taxon>
        <taxon>Ascomycota</taxon>
        <taxon>Pezizomycotina</taxon>
        <taxon>Sordariomycetes</taxon>
        <taxon>Xylariomycetidae</taxon>
        <taxon>Xylariales</taxon>
        <taxon>Hypoxylaceae</taxon>
        <taxon>Hypoxylon</taxon>
    </lineage>
</organism>
<gene>
    <name evidence="1" type="ORF">F4821DRAFT_273324</name>
</gene>
<reference evidence="1 2" key="1">
    <citation type="journal article" date="2022" name="New Phytol.">
        <title>Ecological generalism drives hyperdiversity of secondary metabolite gene clusters in xylarialean endophytes.</title>
        <authorList>
            <person name="Franco M.E.E."/>
            <person name="Wisecaver J.H."/>
            <person name="Arnold A.E."/>
            <person name="Ju Y.M."/>
            <person name="Slot J.C."/>
            <person name="Ahrendt S."/>
            <person name="Moore L.P."/>
            <person name="Eastman K.E."/>
            <person name="Scott K."/>
            <person name="Konkel Z."/>
            <person name="Mondo S.J."/>
            <person name="Kuo A."/>
            <person name="Hayes R.D."/>
            <person name="Haridas S."/>
            <person name="Andreopoulos B."/>
            <person name="Riley R."/>
            <person name="LaButti K."/>
            <person name="Pangilinan J."/>
            <person name="Lipzen A."/>
            <person name="Amirebrahimi M."/>
            <person name="Yan J."/>
            <person name="Adam C."/>
            <person name="Keymanesh K."/>
            <person name="Ng V."/>
            <person name="Louie K."/>
            <person name="Northen T."/>
            <person name="Drula E."/>
            <person name="Henrissat B."/>
            <person name="Hsieh H.M."/>
            <person name="Youens-Clark K."/>
            <person name="Lutzoni F."/>
            <person name="Miadlikowska J."/>
            <person name="Eastwood D.C."/>
            <person name="Hamelin R.C."/>
            <person name="Grigoriev I.V."/>
            <person name="U'Ren J.M."/>
        </authorList>
    </citation>
    <scope>NUCLEOTIDE SEQUENCE [LARGE SCALE GENOMIC DNA]</scope>
    <source>
        <strain evidence="1 2">ER1909</strain>
    </source>
</reference>